<dbReference type="Proteomes" id="UP000178235">
    <property type="component" value="Unassembled WGS sequence"/>
</dbReference>
<evidence type="ECO:0000256" key="1">
    <source>
        <dbReference type="SAM" id="Phobius"/>
    </source>
</evidence>
<comment type="caution">
    <text evidence="2">The sequence shown here is derived from an EMBL/GenBank/DDBJ whole genome shotgun (WGS) entry which is preliminary data.</text>
</comment>
<sequence length="509" mass="58666">MVKNTSLIDLLKKGSISLWGYHDKCLPDLLLENHNVCIHTRDKPSTISREQSEVCFLDREIIKALLVAFPQNSRYILVRLAFRTSWLIGFFGIIRWLAQKQFIFRGILPLRSRKSWQFWVVLERRKQKKVVQQSNLSAEIGVQGLLDFLRKEDINYVVLRSFDKLPKLAREGGDLDILVADKDELRVREFLNLNQGNIPIDIYSVSGLSAGGLPYYPPPLARKILESAVEGPAGSRVPALREAFLSFAYHVLYHKGSLTEHRHMENLLLMAQKMDIFMDITLENLEEYLAGQGWRPKRDTLAKIAVMNEWVWKRFLADSSPKNEIGLGVFILKGGAVRLGFASAVVKAIERDGFAIIHKIQFNDKQKHYAADHLRGGNWIYQSSISPEDYLPAMAIVVLDRNPIKWINEQALGQVPAGRMHALKLKLRKEFDLSGQKSFIHGTDNTTEAWEYIEICFPGELALIEKKMENFKQKNGFNFLKKMHLYLRLSPYLLRHGLKRFIIKRIIER</sequence>
<dbReference type="EMBL" id="MFTS01000007">
    <property type="protein sequence ID" value="OGI67951.1"/>
    <property type="molecule type" value="Genomic_DNA"/>
</dbReference>
<accession>A0A1F6VE69</accession>
<gene>
    <name evidence="2" type="ORF">A2738_03840</name>
</gene>
<keyword evidence="1" id="KW-1133">Transmembrane helix</keyword>
<dbReference type="InterPro" id="IPR036850">
    <property type="entry name" value="NDK-like_dom_sf"/>
</dbReference>
<feature type="transmembrane region" description="Helical" evidence="1">
    <location>
        <begin position="80"/>
        <end position="98"/>
    </location>
</feature>
<dbReference type="SUPFAM" id="SSF54919">
    <property type="entry name" value="Nucleoside diphosphate kinase, NDK"/>
    <property type="match status" value="1"/>
</dbReference>
<name>A0A1F6VE69_9BACT</name>
<keyword evidence="1" id="KW-0472">Membrane</keyword>
<evidence type="ECO:0000313" key="2">
    <source>
        <dbReference type="EMBL" id="OGI67951.1"/>
    </source>
</evidence>
<dbReference type="AlphaFoldDB" id="A0A1F6VE69"/>
<keyword evidence="1" id="KW-0812">Transmembrane</keyword>
<proteinExistence type="predicted"/>
<evidence type="ECO:0000313" key="3">
    <source>
        <dbReference type="Proteomes" id="UP000178235"/>
    </source>
</evidence>
<dbReference type="Gene3D" id="3.30.70.141">
    <property type="entry name" value="Nucleoside diphosphate kinase-like domain"/>
    <property type="match status" value="1"/>
</dbReference>
<organism evidence="2 3">
    <name type="scientific">Candidatus Nomurabacteria bacterium RIFCSPHIGHO2_01_FULL_42_15</name>
    <dbReference type="NCBI Taxonomy" id="1801742"/>
    <lineage>
        <taxon>Bacteria</taxon>
        <taxon>Candidatus Nomuraibacteriota</taxon>
    </lineage>
</organism>
<reference evidence="2 3" key="1">
    <citation type="journal article" date="2016" name="Nat. Commun.">
        <title>Thousands of microbial genomes shed light on interconnected biogeochemical processes in an aquifer system.</title>
        <authorList>
            <person name="Anantharaman K."/>
            <person name="Brown C.T."/>
            <person name="Hug L.A."/>
            <person name="Sharon I."/>
            <person name="Castelle C.J."/>
            <person name="Probst A.J."/>
            <person name="Thomas B.C."/>
            <person name="Singh A."/>
            <person name="Wilkins M.J."/>
            <person name="Karaoz U."/>
            <person name="Brodie E.L."/>
            <person name="Williams K.H."/>
            <person name="Hubbard S.S."/>
            <person name="Banfield J.F."/>
        </authorList>
    </citation>
    <scope>NUCLEOTIDE SEQUENCE [LARGE SCALE GENOMIC DNA]</scope>
</reference>
<protein>
    <submittedName>
        <fullName evidence="2">Uncharacterized protein</fullName>
    </submittedName>
</protein>